<accession>A0A9Q1KWJ2</accession>
<evidence type="ECO:0000313" key="2">
    <source>
        <dbReference type="Proteomes" id="UP001153076"/>
    </source>
</evidence>
<evidence type="ECO:0000313" key="1">
    <source>
        <dbReference type="EMBL" id="KAJ8451175.1"/>
    </source>
</evidence>
<dbReference type="EMBL" id="JAKOGI010000010">
    <property type="protein sequence ID" value="KAJ8451175.1"/>
    <property type="molecule type" value="Genomic_DNA"/>
</dbReference>
<organism evidence="1 2">
    <name type="scientific">Carnegiea gigantea</name>
    <dbReference type="NCBI Taxonomy" id="171969"/>
    <lineage>
        <taxon>Eukaryota</taxon>
        <taxon>Viridiplantae</taxon>
        <taxon>Streptophyta</taxon>
        <taxon>Embryophyta</taxon>
        <taxon>Tracheophyta</taxon>
        <taxon>Spermatophyta</taxon>
        <taxon>Magnoliopsida</taxon>
        <taxon>eudicotyledons</taxon>
        <taxon>Gunneridae</taxon>
        <taxon>Pentapetalae</taxon>
        <taxon>Caryophyllales</taxon>
        <taxon>Cactineae</taxon>
        <taxon>Cactaceae</taxon>
        <taxon>Cactoideae</taxon>
        <taxon>Echinocereeae</taxon>
        <taxon>Carnegiea</taxon>
    </lineage>
</organism>
<dbReference type="OrthoDB" id="1686201at2759"/>
<name>A0A9Q1KWJ2_9CARY</name>
<gene>
    <name evidence="1" type="ORF">Cgig2_013947</name>
</gene>
<comment type="caution">
    <text evidence="1">The sequence shown here is derived from an EMBL/GenBank/DDBJ whole genome shotgun (WGS) entry which is preliminary data.</text>
</comment>
<proteinExistence type="predicted"/>
<dbReference type="Proteomes" id="UP001153076">
    <property type="component" value="Unassembled WGS sequence"/>
</dbReference>
<reference evidence="1" key="1">
    <citation type="submission" date="2022-04" db="EMBL/GenBank/DDBJ databases">
        <title>Carnegiea gigantea Genome sequencing and assembly v2.</title>
        <authorList>
            <person name="Copetti D."/>
            <person name="Sanderson M.J."/>
            <person name="Burquez A."/>
            <person name="Wojciechowski M.F."/>
        </authorList>
    </citation>
    <scope>NUCLEOTIDE SEQUENCE</scope>
    <source>
        <strain evidence="1">SGP5-SGP5p</strain>
        <tissue evidence="1">Aerial part</tissue>
    </source>
</reference>
<dbReference type="AlphaFoldDB" id="A0A9Q1KWJ2"/>
<keyword evidence="2" id="KW-1185">Reference proteome</keyword>
<protein>
    <submittedName>
        <fullName evidence="1">Uncharacterized protein</fullName>
    </submittedName>
</protein>
<sequence>MNLAKMIPRMFAATSSRVFVAEPTIHLQVSYFTFEVRVHCDCVRVEIPWDWERKIVIVIVNRCFWKSAKEKEADKACEIAKEETESIKEQATQIKEASQSITDMASSTTKAVRFTEIPPIMIPTIQRTKLKHKCENSCRVKNLTKEVKQEVFKTADVVVDKMKGPIQGAVSHAWDKASKNIEDKVPYTFLLIQ</sequence>